<proteinExistence type="predicted"/>
<dbReference type="GO" id="GO:0016740">
    <property type="term" value="F:transferase activity"/>
    <property type="evidence" value="ECO:0007669"/>
    <property type="project" value="UniProtKB-KW"/>
</dbReference>
<keyword evidence="3" id="KW-1185">Reference proteome</keyword>
<dbReference type="SUPFAM" id="SSF53448">
    <property type="entry name" value="Nucleotide-diphospho-sugar transferases"/>
    <property type="match status" value="1"/>
</dbReference>
<gene>
    <name evidence="2" type="ORF">B9G39_06710</name>
</gene>
<protein>
    <submittedName>
        <fullName evidence="2">Glycosyltransferase family 2 protein</fullName>
    </submittedName>
</protein>
<dbReference type="InterPro" id="IPR050834">
    <property type="entry name" value="Glycosyltransf_2"/>
</dbReference>
<comment type="caution">
    <text evidence="2">The sequence shown here is derived from an EMBL/GenBank/DDBJ whole genome shotgun (WGS) entry which is preliminary data.</text>
</comment>
<feature type="domain" description="Glycosyltransferase 2-like" evidence="1">
    <location>
        <begin position="6"/>
        <end position="169"/>
    </location>
</feature>
<dbReference type="Proteomes" id="UP000257039">
    <property type="component" value="Unassembled WGS sequence"/>
</dbReference>
<sequence>MSVSVSVIITTQNRPSYLNRALESVCNQTLIPDEVIVVDDHSDVKLNSEFFKDCDKLNLKYIYNDKIMGGNYSRNLGISHSGSDLIMFLDDDDAWLPTKISRQVSIFRSVCVPILVYTGKQFVDSESLDVTTRYSSESNNEVQSDKIFDKNFVGSTSGVAVPKFWLEEVGLFDESLPSLQDYDLWLRLSNYCRFLWDQEFNLKYTVHSKTGSQISSNVDRNIHGVYCILQKYLISNSYVSFRQYFRLCFKLSRGLLKASVKNRSVLQLFTAFTIFRFMIRRLKG</sequence>
<accession>A0A4V1INB6</accession>
<dbReference type="PANTHER" id="PTHR43685">
    <property type="entry name" value="GLYCOSYLTRANSFERASE"/>
    <property type="match status" value="1"/>
</dbReference>
<evidence type="ECO:0000259" key="1">
    <source>
        <dbReference type="Pfam" id="PF00535"/>
    </source>
</evidence>
<evidence type="ECO:0000313" key="2">
    <source>
        <dbReference type="EMBL" id="RDH43161.1"/>
    </source>
</evidence>
<evidence type="ECO:0000313" key="3">
    <source>
        <dbReference type="Proteomes" id="UP000257039"/>
    </source>
</evidence>
<name>A0A4V1INB6_9GAMM</name>
<organism evidence="2 3">
    <name type="scientific">Zooshikella ganghwensis</name>
    <dbReference type="NCBI Taxonomy" id="202772"/>
    <lineage>
        <taxon>Bacteria</taxon>
        <taxon>Pseudomonadati</taxon>
        <taxon>Pseudomonadota</taxon>
        <taxon>Gammaproteobacteria</taxon>
        <taxon>Oceanospirillales</taxon>
        <taxon>Zooshikellaceae</taxon>
        <taxon>Zooshikella</taxon>
    </lineage>
</organism>
<dbReference type="AlphaFoldDB" id="A0A4V1INB6"/>
<dbReference type="Gene3D" id="3.90.550.10">
    <property type="entry name" value="Spore Coat Polysaccharide Biosynthesis Protein SpsA, Chain A"/>
    <property type="match status" value="1"/>
</dbReference>
<dbReference type="Pfam" id="PF00535">
    <property type="entry name" value="Glycos_transf_2"/>
    <property type="match status" value="1"/>
</dbReference>
<dbReference type="RefSeq" id="WP_094786532.1">
    <property type="nucleotide sequence ID" value="NZ_NDXW01000001.1"/>
</dbReference>
<keyword evidence="2" id="KW-0808">Transferase</keyword>
<dbReference type="InterPro" id="IPR029044">
    <property type="entry name" value="Nucleotide-diphossugar_trans"/>
</dbReference>
<dbReference type="PANTHER" id="PTHR43685:SF2">
    <property type="entry name" value="GLYCOSYLTRANSFERASE 2-LIKE DOMAIN-CONTAINING PROTEIN"/>
    <property type="match status" value="1"/>
</dbReference>
<reference evidence="2 3" key="1">
    <citation type="submission" date="2017-04" db="EMBL/GenBank/DDBJ databases">
        <title>Draft genome sequence of Zooshikella ganghwensis VG4 isolated from Red Sea sediments.</title>
        <authorList>
            <person name="Rehman Z."/>
            <person name="Alam I."/>
            <person name="Kamau A."/>
            <person name="Bajic V."/>
            <person name="Leiknes T."/>
        </authorList>
    </citation>
    <scope>NUCLEOTIDE SEQUENCE [LARGE SCALE GENOMIC DNA]</scope>
    <source>
        <strain evidence="2 3">VG4</strain>
    </source>
</reference>
<dbReference type="EMBL" id="NDXW01000001">
    <property type="protein sequence ID" value="RDH43161.1"/>
    <property type="molecule type" value="Genomic_DNA"/>
</dbReference>
<dbReference type="CDD" id="cd00761">
    <property type="entry name" value="Glyco_tranf_GTA_type"/>
    <property type="match status" value="1"/>
</dbReference>
<dbReference type="InterPro" id="IPR001173">
    <property type="entry name" value="Glyco_trans_2-like"/>
</dbReference>